<evidence type="ECO:0000256" key="2">
    <source>
        <dbReference type="ARBA" id="ARBA00007448"/>
    </source>
</evidence>
<evidence type="ECO:0000256" key="8">
    <source>
        <dbReference type="ARBA" id="ARBA00022989"/>
    </source>
</evidence>
<evidence type="ECO:0000259" key="14">
    <source>
        <dbReference type="SMART" id="SM01024"/>
    </source>
</evidence>
<dbReference type="GO" id="GO:0005524">
    <property type="term" value="F:ATP binding"/>
    <property type="evidence" value="ECO:0007669"/>
    <property type="project" value="UniProtKB-KW"/>
</dbReference>
<dbReference type="Pfam" id="PF00004">
    <property type="entry name" value="AAA"/>
    <property type="match status" value="1"/>
</dbReference>
<evidence type="ECO:0000313" key="16">
    <source>
        <dbReference type="Proteomes" id="UP001221413"/>
    </source>
</evidence>
<keyword evidence="9" id="KW-0496">Mitochondrion</keyword>
<keyword evidence="8" id="KW-1133">Transmembrane helix</keyword>
<sequence length="540" mass="61658">MHESIVGRPVHHLLEILGKYLRRSRYLDLAGTMSQLQSQTGNSSQRFYSRDIGASPYGAPIAMLDAVAPSHGVVANALDYFHNLAIFKATVTFGTLIVAIMSSVTSLSFVWHRIMNLAGLYLQSTVTIEADDTIHTHVMTWLAGHIITNNLQAKTPRASQHDCEEQKKIMEYVRSYKGEKFHLIEWQKFLQPSYEPYRGDHTFEFNGKKFWINRSREDTSSTDLATRQINPEPIKEFLQEAKRIYLDRECSKTMIFRPKDSHWTPRWVCVSTRPSRPMSTIILDESQKGDLLADINQFLHPTSPRWYANRGIPYRRGYLLHGPPGTGKSSLTFALGGNFGLPIYCLSLVDPSLTEERLMAYFGELPHRCIMLLEDIDTVEMSQKRQAEEDDSSNKRDSRPKTAIPLTALLNAIDGVASHEGRILIMTTNHPEKLDPALKRSGRVDVTVEFKLASKQQTFNLFMNMYANKYDIEGSKTTVTEEDLIAAAEAFSEKLPDCRFSPAEIQGFLMVRRDDYKRALRDVEKWKDSVFAKRKLEGRH</sequence>
<protein>
    <submittedName>
        <fullName evidence="15">Paraplegin</fullName>
    </submittedName>
</protein>
<keyword evidence="3" id="KW-0812">Transmembrane</keyword>
<comment type="similarity">
    <text evidence="2">Belongs to the AAA ATPase family. BCS1 subfamily.</text>
</comment>
<dbReference type="Pfam" id="PF08740">
    <property type="entry name" value="BCS1_N"/>
    <property type="match status" value="1"/>
</dbReference>
<keyword evidence="7 12" id="KW-0067">ATP-binding</keyword>
<feature type="domain" description="BCS1 N-terminal" evidence="14">
    <location>
        <begin position="96"/>
        <end position="281"/>
    </location>
</feature>
<name>A0AAD6J0H8_DREDA</name>
<evidence type="ECO:0000256" key="1">
    <source>
        <dbReference type="ARBA" id="ARBA00004434"/>
    </source>
</evidence>
<comment type="subcellular location">
    <subcellularLocation>
        <location evidence="1">Mitochondrion inner membrane</location>
        <topology evidence="1">Single-pass membrane protein</topology>
    </subcellularLocation>
</comment>
<dbReference type="InterPro" id="IPR003960">
    <property type="entry name" value="ATPase_AAA_CS"/>
</dbReference>
<dbReference type="InterPro" id="IPR050747">
    <property type="entry name" value="Mitochondrial_chaperone_BCS1"/>
</dbReference>
<keyword evidence="5" id="KW-0999">Mitochondrion inner membrane</keyword>
<keyword evidence="6" id="KW-0378">Hydrolase</keyword>
<keyword evidence="16" id="KW-1185">Reference proteome</keyword>
<dbReference type="InterPro" id="IPR003959">
    <property type="entry name" value="ATPase_AAA_core"/>
</dbReference>
<keyword evidence="4 12" id="KW-0547">Nucleotide-binding</keyword>
<evidence type="ECO:0000259" key="13">
    <source>
        <dbReference type="SMART" id="SM00382"/>
    </source>
</evidence>
<evidence type="ECO:0000256" key="12">
    <source>
        <dbReference type="RuleBase" id="RU003651"/>
    </source>
</evidence>
<dbReference type="InterPro" id="IPR057495">
    <property type="entry name" value="AAA_lid_BCS1"/>
</dbReference>
<evidence type="ECO:0000256" key="9">
    <source>
        <dbReference type="ARBA" id="ARBA00023128"/>
    </source>
</evidence>
<dbReference type="GO" id="GO:0005743">
    <property type="term" value="C:mitochondrial inner membrane"/>
    <property type="evidence" value="ECO:0007669"/>
    <property type="project" value="UniProtKB-SubCell"/>
</dbReference>
<dbReference type="PANTHER" id="PTHR23070">
    <property type="entry name" value="BCS1 AAA-TYPE ATPASE"/>
    <property type="match status" value="1"/>
</dbReference>
<comment type="caution">
    <text evidence="15">The sequence shown here is derived from an EMBL/GenBank/DDBJ whole genome shotgun (WGS) entry which is preliminary data.</text>
</comment>
<evidence type="ECO:0000256" key="4">
    <source>
        <dbReference type="ARBA" id="ARBA00022741"/>
    </source>
</evidence>
<evidence type="ECO:0000256" key="7">
    <source>
        <dbReference type="ARBA" id="ARBA00022840"/>
    </source>
</evidence>
<reference evidence="15" key="1">
    <citation type="submission" date="2023-01" db="EMBL/GenBank/DDBJ databases">
        <title>The chitinases involved in constricting ring structure development in the nematode-trapping fungus Drechslerella dactyloides.</title>
        <authorList>
            <person name="Wang R."/>
            <person name="Zhang L."/>
            <person name="Tang P."/>
            <person name="Li S."/>
            <person name="Liang L."/>
        </authorList>
    </citation>
    <scope>NUCLEOTIDE SEQUENCE</scope>
    <source>
        <strain evidence="15">YMF1.00031</strain>
    </source>
</reference>
<dbReference type="InterPro" id="IPR003593">
    <property type="entry name" value="AAA+_ATPase"/>
</dbReference>
<dbReference type="Pfam" id="PF25426">
    <property type="entry name" value="AAA_lid_BCS1"/>
    <property type="match status" value="1"/>
</dbReference>
<dbReference type="AlphaFoldDB" id="A0AAD6J0H8"/>
<evidence type="ECO:0000256" key="3">
    <source>
        <dbReference type="ARBA" id="ARBA00022692"/>
    </source>
</evidence>
<dbReference type="Gene3D" id="3.40.50.300">
    <property type="entry name" value="P-loop containing nucleotide triphosphate hydrolases"/>
    <property type="match status" value="1"/>
</dbReference>
<evidence type="ECO:0000256" key="10">
    <source>
        <dbReference type="ARBA" id="ARBA00023136"/>
    </source>
</evidence>
<dbReference type="EMBL" id="JAQGDS010000006">
    <property type="protein sequence ID" value="KAJ6259797.1"/>
    <property type="molecule type" value="Genomic_DNA"/>
</dbReference>
<keyword evidence="10" id="KW-0472">Membrane</keyword>
<organism evidence="15 16">
    <name type="scientific">Drechslerella dactyloides</name>
    <name type="common">Nematode-trapping fungus</name>
    <name type="synonym">Arthrobotrys dactyloides</name>
    <dbReference type="NCBI Taxonomy" id="74499"/>
    <lineage>
        <taxon>Eukaryota</taxon>
        <taxon>Fungi</taxon>
        <taxon>Dikarya</taxon>
        <taxon>Ascomycota</taxon>
        <taxon>Pezizomycotina</taxon>
        <taxon>Orbiliomycetes</taxon>
        <taxon>Orbiliales</taxon>
        <taxon>Orbiliaceae</taxon>
        <taxon>Drechslerella</taxon>
    </lineage>
</organism>
<evidence type="ECO:0000256" key="6">
    <source>
        <dbReference type="ARBA" id="ARBA00022801"/>
    </source>
</evidence>
<dbReference type="SMART" id="SM00382">
    <property type="entry name" value="AAA"/>
    <property type="match status" value="1"/>
</dbReference>
<dbReference type="InterPro" id="IPR014851">
    <property type="entry name" value="BCS1_N"/>
</dbReference>
<dbReference type="SUPFAM" id="SSF52540">
    <property type="entry name" value="P-loop containing nucleoside triphosphate hydrolases"/>
    <property type="match status" value="1"/>
</dbReference>
<evidence type="ECO:0000256" key="11">
    <source>
        <dbReference type="ARBA" id="ARBA00048778"/>
    </source>
</evidence>
<dbReference type="Proteomes" id="UP001221413">
    <property type="component" value="Unassembled WGS sequence"/>
</dbReference>
<dbReference type="GO" id="GO:0016887">
    <property type="term" value="F:ATP hydrolysis activity"/>
    <property type="evidence" value="ECO:0007669"/>
    <property type="project" value="InterPro"/>
</dbReference>
<dbReference type="InterPro" id="IPR027417">
    <property type="entry name" value="P-loop_NTPase"/>
</dbReference>
<gene>
    <name evidence="15" type="ORF">Dda_5438</name>
</gene>
<dbReference type="PROSITE" id="PS00674">
    <property type="entry name" value="AAA"/>
    <property type="match status" value="1"/>
</dbReference>
<proteinExistence type="inferred from homology"/>
<accession>A0AAD6J0H8</accession>
<evidence type="ECO:0000256" key="5">
    <source>
        <dbReference type="ARBA" id="ARBA00022792"/>
    </source>
</evidence>
<evidence type="ECO:0000313" key="15">
    <source>
        <dbReference type="EMBL" id="KAJ6259797.1"/>
    </source>
</evidence>
<dbReference type="SMART" id="SM01024">
    <property type="entry name" value="BCS1_N"/>
    <property type="match status" value="1"/>
</dbReference>
<feature type="domain" description="AAA+ ATPase" evidence="13">
    <location>
        <begin position="314"/>
        <end position="454"/>
    </location>
</feature>
<comment type="catalytic activity">
    <reaction evidence="11">
        <text>ATP + H2O = ADP + phosphate + H(+)</text>
        <dbReference type="Rhea" id="RHEA:13065"/>
        <dbReference type="ChEBI" id="CHEBI:15377"/>
        <dbReference type="ChEBI" id="CHEBI:15378"/>
        <dbReference type="ChEBI" id="CHEBI:30616"/>
        <dbReference type="ChEBI" id="CHEBI:43474"/>
        <dbReference type="ChEBI" id="CHEBI:456216"/>
    </reaction>
    <physiologicalReaction direction="left-to-right" evidence="11">
        <dbReference type="Rhea" id="RHEA:13066"/>
    </physiologicalReaction>
</comment>